<keyword evidence="2" id="KW-1133">Transmembrane helix</keyword>
<dbReference type="Proteomes" id="UP000469559">
    <property type="component" value="Unassembled WGS sequence"/>
</dbReference>
<dbReference type="PANTHER" id="PTHR34502:SF4">
    <property type="entry name" value="DUF6594 DOMAIN-CONTAINING PROTEIN"/>
    <property type="match status" value="1"/>
</dbReference>
<dbReference type="PANTHER" id="PTHR34502">
    <property type="entry name" value="DUF6594 DOMAIN-CONTAINING PROTEIN-RELATED"/>
    <property type="match status" value="1"/>
</dbReference>
<feature type="transmembrane region" description="Helical" evidence="2">
    <location>
        <begin position="271"/>
        <end position="288"/>
    </location>
</feature>
<proteinExistence type="predicted"/>
<dbReference type="Pfam" id="PF20237">
    <property type="entry name" value="DUF6594"/>
    <property type="match status" value="1"/>
</dbReference>
<dbReference type="AlphaFoldDB" id="A0A8T9BF59"/>
<keyword evidence="5" id="KW-1185">Reference proteome</keyword>
<feature type="transmembrane region" description="Helical" evidence="2">
    <location>
        <begin position="216"/>
        <end position="238"/>
    </location>
</feature>
<evidence type="ECO:0000256" key="1">
    <source>
        <dbReference type="SAM" id="Coils"/>
    </source>
</evidence>
<evidence type="ECO:0000256" key="2">
    <source>
        <dbReference type="SAM" id="Phobius"/>
    </source>
</evidence>
<evidence type="ECO:0000313" key="4">
    <source>
        <dbReference type="EMBL" id="TVY18730.1"/>
    </source>
</evidence>
<feature type="transmembrane region" description="Helical" evidence="2">
    <location>
        <begin position="244"/>
        <end position="264"/>
    </location>
</feature>
<feature type="domain" description="DUF6594" evidence="3">
    <location>
        <begin position="20"/>
        <end position="283"/>
    </location>
</feature>
<keyword evidence="2" id="KW-0472">Membrane</keyword>
<comment type="caution">
    <text evidence="4">The sequence shown here is derived from an EMBL/GenBank/DDBJ whole genome shotgun (WGS) entry which is preliminary data.</text>
</comment>
<evidence type="ECO:0000313" key="5">
    <source>
        <dbReference type="Proteomes" id="UP000469559"/>
    </source>
</evidence>
<keyword evidence="2" id="KW-0812">Transmembrane</keyword>
<accession>A0A8T9BF59</accession>
<protein>
    <recommendedName>
        <fullName evidence="3">DUF6594 domain-containing protein</fullName>
    </recommendedName>
</protein>
<dbReference type="InterPro" id="IPR046529">
    <property type="entry name" value="DUF6594"/>
</dbReference>
<sequence>MPTPDIELGPKNVTSKRGFALVASKINSDVDKTTTIYRRFDELSARNLLFYQAELAELEEELKENDEEDSQARDEVAVDCQRDWSVFERSAGEGVVREKRRMELVMKVREKLGKYHTALAAHQTLLNAQPPSPSTVKALRAWFFDNTNTSASRQIPRLWGASERMYDNVHDLVALRVPADQDRLSSFIQNNFSLLFQTSSPDGATTYISERSVSHFVAIFSTVLAAIMLFGAIISLYIVKNPHALLGMLSGWTVLFAACVGLLTNARRDQIFGATAAYAAVLVVFITIPRTLNELHLPPQASQTAQASRARIPLHRALCPTPKLNRLRRNSGGRDRGGTFEIRRE</sequence>
<organism evidence="4 5">
    <name type="scientific">Lachnellula arida</name>
    <dbReference type="NCBI Taxonomy" id="1316785"/>
    <lineage>
        <taxon>Eukaryota</taxon>
        <taxon>Fungi</taxon>
        <taxon>Dikarya</taxon>
        <taxon>Ascomycota</taxon>
        <taxon>Pezizomycotina</taxon>
        <taxon>Leotiomycetes</taxon>
        <taxon>Helotiales</taxon>
        <taxon>Lachnaceae</taxon>
        <taxon>Lachnellula</taxon>
    </lineage>
</organism>
<reference evidence="4 5" key="1">
    <citation type="submission" date="2018-05" db="EMBL/GenBank/DDBJ databases">
        <title>Whole genome sequencing for identification of molecular markers to develop diagnostic detection tools for the regulated plant pathogen Lachnellula willkommii.</title>
        <authorList>
            <person name="Giroux E."/>
            <person name="Bilodeau G."/>
        </authorList>
    </citation>
    <scope>NUCLEOTIDE SEQUENCE [LARGE SCALE GENOMIC DNA]</scope>
    <source>
        <strain evidence="4 5">CBS 203.66</strain>
    </source>
</reference>
<gene>
    <name evidence="4" type="ORF">LARI1_G002861</name>
</gene>
<evidence type="ECO:0000259" key="3">
    <source>
        <dbReference type="Pfam" id="PF20237"/>
    </source>
</evidence>
<dbReference type="EMBL" id="QGMF01000151">
    <property type="protein sequence ID" value="TVY18730.1"/>
    <property type="molecule type" value="Genomic_DNA"/>
</dbReference>
<feature type="coiled-coil region" evidence="1">
    <location>
        <begin position="48"/>
        <end position="75"/>
    </location>
</feature>
<dbReference type="OrthoDB" id="3533814at2759"/>
<name>A0A8T9BF59_9HELO</name>
<keyword evidence="1" id="KW-0175">Coiled coil</keyword>